<proteinExistence type="predicted"/>
<feature type="compositionally biased region" description="Polar residues" evidence="1">
    <location>
        <begin position="471"/>
        <end position="487"/>
    </location>
</feature>
<comment type="caution">
    <text evidence="2">The sequence shown here is derived from an EMBL/GenBank/DDBJ whole genome shotgun (WGS) entry which is preliminary data.</text>
</comment>
<keyword evidence="3" id="KW-1185">Reference proteome</keyword>
<evidence type="ECO:0000256" key="1">
    <source>
        <dbReference type="SAM" id="MobiDB-lite"/>
    </source>
</evidence>
<dbReference type="InterPro" id="IPR044811">
    <property type="entry name" value="DME/ROS1"/>
</dbReference>
<feature type="region of interest" description="Disordered" evidence="1">
    <location>
        <begin position="575"/>
        <end position="596"/>
    </location>
</feature>
<dbReference type="OrthoDB" id="5607at2759"/>
<dbReference type="GO" id="GO:0006284">
    <property type="term" value="P:base-excision repair"/>
    <property type="evidence" value="ECO:0007669"/>
    <property type="project" value="InterPro"/>
</dbReference>
<name>A0A8T2U1B6_CERRI</name>
<feature type="compositionally biased region" description="Polar residues" evidence="1">
    <location>
        <begin position="575"/>
        <end position="594"/>
    </location>
</feature>
<protein>
    <recommendedName>
        <fullName evidence="4">HhH-GPD domain-containing protein</fullName>
    </recommendedName>
</protein>
<organism evidence="2 3">
    <name type="scientific">Ceratopteris richardii</name>
    <name type="common">Triangle waterfern</name>
    <dbReference type="NCBI Taxonomy" id="49495"/>
    <lineage>
        <taxon>Eukaryota</taxon>
        <taxon>Viridiplantae</taxon>
        <taxon>Streptophyta</taxon>
        <taxon>Embryophyta</taxon>
        <taxon>Tracheophyta</taxon>
        <taxon>Polypodiopsida</taxon>
        <taxon>Polypodiidae</taxon>
        <taxon>Polypodiales</taxon>
        <taxon>Pteridineae</taxon>
        <taxon>Pteridaceae</taxon>
        <taxon>Parkerioideae</taxon>
        <taxon>Ceratopteris</taxon>
    </lineage>
</organism>
<dbReference type="SUPFAM" id="SSF48150">
    <property type="entry name" value="DNA-glycosylase"/>
    <property type="match status" value="1"/>
</dbReference>
<feature type="compositionally biased region" description="Polar residues" evidence="1">
    <location>
        <begin position="609"/>
        <end position="618"/>
    </location>
</feature>
<feature type="compositionally biased region" description="Low complexity" evidence="1">
    <location>
        <begin position="460"/>
        <end position="469"/>
    </location>
</feature>
<accession>A0A8T2U1B6</accession>
<gene>
    <name evidence="2" type="ORF">KP509_09G028100</name>
</gene>
<dbReference type="GO" id="GO:0035514">
    <property type="term" value="F:DNA demethylase activity"/>
    <property type="evidence" value="ECO:0007669"/>
    <property type="project" value="InterPro"/>
</dbReference>
<dbReference type="Gene3D" id="1.10.340.30">
    <property type="entry name" value="Hypothetical protein, domain 2"/>
    <property type="match status" value="1"/>
</dbReference>
<dbReference type="Proteomes" id="UP000825935">
    <property type="component" value="Chromosome 9"/>
</dbReference>
<evidence type="ECO:0000313" key="3">
    <source>
        <dbReference type="Proteomes" id="UP000825935"/>
    </source>
</evidence>
<sequence length="1484" mass="165954">MDSAMNGATRQSQRIRASGFRVCHYFLEEDGIDTEASFRQKIEGCFSPSTDIGAVERNTLDANLSEVILNGRPTKLLRSSEVVHSWGIRRRRKRRPPKLPKAYQNLAAEEQRCDVSCFVSGGPNGMEGCREHVKDDMGLKLAQYTAEPLLQYTAYNVQTRCREYENAVNGFFSQQNQELRGYVTDPELTTKTTCVSVDHAGENARNNIENHSQNMISVCHEGNRFSIATSNQALVGQLNHASSQVIGKFESERRPSNCRKVMGMPDQLNRCVRESLNHITTVQQIQGFGNELHVTGVNQYNTHGFGSFHEMMSICEQRSHYSSADQNVDQNRRLPQDVSFQQEENAQACYNGVVLNMPKRSIHDTNWFPFSNCKQTESSPSCNASSTDYLTFTPEWTPVQISDSLDSGQSMTMNSNANLSHLAFGHSEYPASQLSIWGNNAVPIQHSSKLSVFHEASNSSGTCPSSKSSPEYAQTQASTNQLNTVDPNFNNRDLSYVSSNTDLFQQDETSSLKGVSCSGTILPSSSPMDLECLDANSAGDVHHRDSSISCFNKDSKKERLSDLRVKMRNTHLVGNNTSTTQRSEGQAGRTNSGIGRSLRKLLSGIRNGNNCIGTNSGAPHNDDPPKKLRRKKVRCKVQKDETKRKGRGGRRKNPLHANLQREGFSFQGHKLYSVISSIIEAKNLSGMSPLEGRKAKRPNNRPVILMRSCSQDNPPFNEDCNIPSEISNIGEKMNFYDLNTSMDENYEAGFKTNYIDFLAKSDQRNLSQTKDTVSTFECPQAGMFSILPCQELALYGNPMHQNRHGKELLLSHFTADGFETLSLSAGGSLETSNIVPYKRSMDRLLHKMPVQGSSGNLQLAKLNRKDELQMVLYNQKRDIVASKIRAYKKIRAKVLLDSESQRVWLQLENGAEPRDEDDPDKARHWEKQREDMRQIVDSFIKKMHDVQGNRKFSPWKGSIVDSVVGAFLTQNVSDHLSSSAFMSVASRFPPASKKDSPASCSVLRERFCSQRHFEIGSIPLEKVALSSAIEPAFYEEHDGNSGFTDEIKDVKYDFMEPAVQSSDNKIQASSVGDNIEDTAQYHGDNCISTPVSHTAHYYGDSCVSTPVSHTLVRKQDIVARDDENASMLDAIKDISGTFRQHSEVHSLTARRRLNFGADTKEQTQSFVNPEPDKKVCLAASQEQECASDNISDLHSESESAAGSFGSVHSVQDSNFQTSIIPQDTLELEVGASTVQTSIMMQDPSAVAQVESKVNKKRPMALSSISGIERAQLEVNQKGRKRNHHTDWESVRRQALGLPCGTVKGTDGPDPRSYLHEDSVDWEAVRFAELGVFADTIKERGMHHVLSGRIKAFLNSVHEDHGSIDLEWLRILSPEKAREYLTSIHGLGVKSVECIRLLTLHHHAFPVDTNVGRICVRLGWVPIEPLPEEVQLHLVELYPIQETIQKYLWPRLCTLDQRTLYELHYQLITFGKVSLFSLSLSLSVF</sequence>
<dbReference type="Gene3D" id="1.10.1670.10">
    <property type="entry name" value="Helix-hairpin-Helix base-excision DNA repair enzymes (C-terminal)"/>
    <property type="match status" value="1"/>
</dbReference>
<dbReference type="InterPro" id="IPR003265">
    <property type="entry name" value="HhH-GPD_domain"/>
</dbReference>
<dbReference type="CDD" id="cd00056">
    <property type="entry name" value="ENDO3c"/>
    <property type="match status" value="1"/>
</dbReference>
<feature type="region of interest" description="Disordered" evidence="1">
    <location>
        <begin position="609"/>
        <end position="660"/>
    </location>
</feature>
<feature type="compositionally biased region" description="Basic residues" evidence="1">
    <location>
        <begin position="644"/>
        <end position="654"/>
    </location>
</feature>
<feature type="region of interest" description="Disordered" evidence="1">
    <location>
        <begin position="460"/>
        <end position="487"/>
    </location>
</feature>
<evidence type="ECO:0000313" key="2">
    <source>
        <dbReference type="EMBL" id="KAH7429042.1"/>
    </source>
</evidence>
<feature type="compositionally biased region" description="Basic residues" evidence="1">
    <location>
        <begin position="627"/>
        <end position="636"/>
    </location>
</feature>
<evidence type="ECO:0008006" key="4">
    <source>
        <dbReference type="Google" id="ProtNLM"/>
    </source>
</evidence>
<dbReference type="EMBL" id="CM035414">
    <property type="protein sequence ID" value="KAH7429042.1"/>
    <property type="molecule type" value="Genomic_DNA"/>
</dbReference>
<dbReference type="PANTHER" id="PTHR46213:SF23">
    <property type="entry name" value="DEMETER RRM-FOLD DOMAIN-CONTAINING PROTEIN"/>
    <property type="match status" value="1"/>
</dbReference>
<reference evidence="2" key="1">
    <citation type="submission" date="2021-08" db="EMBL/GenBank/DDBJ databases">
        <title>WGS assembly of Ceratopteris richardii.</title>
        <authorList>
            <person name="Marchant D.B."/>
            <person name="Chen G."/>
            <person name="Jenkins J."/>
            <person name="Shu S."/>
            <person name="Leebens-Mack J."/>
            <person name="Grimwood J."/>
            <person name="Schmutz J."/>
            <person name="Soltis P."/>
            <person name="Soltis D."/>
            <person name="Chen Z.-H."/>
        </authorList>
    </citation>
    <scope>NUCLEOTIDE SEQUENCE</scope>
    <source>
        <strain evidence="2">Whitten #5841</strain>
        <tissue evidence="2">Leaf</tissue>
    </source>
</reference>
<dbReference type="InterPro" id="IPR023170">
    <property type="entry name" value="HhH_base_excis_C"/>
</dbReference>
<dbReference type="PANTHER" id="PTHR46213">
    <property type="entry name" value="TRANSCRIPTIONAL ACTIVATOR DEMETER"/>
    <property type="match status" value="1"/>
</dbReference>
<dbReference type="GO" id="GO:0141166">
    <property type="term" value="P:chromosomal 5-methylcytosine DNA demethylation pathway"/>
    <property type="evidence" value="ECO:0007669"/>
    <property type="project" value="InterPro"/>
</dbReference>
<dbReference type="InterPro" id="IPR011257">
    <property type="entry name" value="DNA_glycosylase"/>
</dbReference>
<dbReference type="GO" id="GO:0019104">
    <property type="term" value="F:DNA N-glycosylase activity"/>
    <property type="evidence" value="ECO:0007669"/>
    <property type="project" value="InterPro"/>
</dbReference>